<gene>
    <name evidence="1" type="ORF">EII34_05320</name>
</gene>
<reference evidence="1 2" key="1">
    <citation type="submission" date="2018-11" db="EMBL/GenBank/DDBJ databases">
        <title>Genomes From Bacteria Associated with the Canine Oral Cavity: a Test Case for Automated Genome-Based Taxonomic Assignment.</title>
        <authorList>
            <person name="Coil D.A."/>
            <person name="Jospin G."/>
            <person name="Darling A.E."/>
            <person name="Wallis C."/>
            <person name="Davis I.J."/>
            <person name="Harris S."/>
            <person name="Eisen J.A."/>
            <person name="Holcombe L.J."/>
            <person name="O'Flynn C."/>
        </authorList>
    </citation>
    <scope>NUCLEOTIDE SEQUENCE [LARGE SCALE GENOMIC DNA]</scope>
    <source>
        <strain evidence="1 2">OH887_COT-365</strain>
    </source>
</reference>
<evidence type="ECO:0000313" key="1">
    <source>
        <dbReference type="EMBL" id="RRD06105.1"/>
    </source>
</evidence>
<dbReference type="RefSeq" id="WP_124843674.1">
    <property type="nucleotide sequence ID" value="NZ_RQZG01000004.1"/>
</dbReference>
<dbReference type="Proteomes" id="UP000280819">
    <property type="component" value="Unassembled WGS sequence"/>
</dbReference>
<dbReference type="AlphaFoldDB" id="A0A3P1TA77"/>
<evidence type="ECO:0000313" key="2">
    <source>
        <dbReference type="Proteomes" id="UP000280819"/>
    </source>
</evidence>
<protein>
    <submittedName>
        <fullName evidence="1">Uncharacterized protein</fullName>
    </submittedName>
</protein>
<accession>A0A3P1TA77</accession>
<organism evidence="1 2">
    <name type="scientific">Arachnia propionica</name>
    <dbReference type="NCBI Taxonomy" id="1750"/>
    <lineage>
        <taxon>Bacteria</taxon>
        <taxon>Bacillati</taxon>
        <taxon>Actinomycetota</taxon>
        <taxon>Actinomycetes</taxon>
        <taxon>Propionibacteriales</taxon>
        <taxon>Propionibacteriaceae</taxon>
        <taxon>Arachnia</taxon>
    </lineage>
</organism>
<name>A0A3P1TA77_9ACTN</name>
<proteinExistence type="predicted"/>
<comment type="caution">
    <text evidence="1">The sequence shown here is derived from an EMBL/GenBank/DDBJ whole genome shotgun (WGS) entry which is preliminary data.</text>
</comment>
<dbReference type="EMBL" id="RQZG01000004">
    <property type="protein sequence ID" value="RRD06105.1"/>
    <property type="molecule type" value="Genomic_DNA"/>
</dbReference>
<sequence>MDKRFREQHPELTADERQSRVVETAAVRTGSQVLASAAAGAAIGSLLPVGGTAVGLAIGFGVGLAMSWDSDGDGKSVGDNIADVGESAWNFGKKLFGG</sequence>